<dbReference type="Proteomes" id="UP000886653">
    <property type="component" value="Unassembled WGS sequence"/>
</dbReference>
<dbReference type="EMBL" id="MU167231">
    <property type="protein sequence ID" value="KAG0149083.1"/>
    <property type="molecule type" value="Genomic_DNA"/>
</dbReference>
<organism evidence="1 2">
    <name type="scientific">Cronartium quercuum f. sp. fusiforme G11</name>
    <dbReference type="NCBI Taxonomy" id="708437"/>
    <lineage>
        <taxon>Eukaryota</taxon>
        <taxon>Fungi</taxon>
        <taxon>Dikarya</taxon>
        <taxon>Basidiomycota</taxon>
        <taxon>Pucciniomycotina</taxon>
        <taxon>Pucciniomycetes</taxon>
        <taxon>Pucciniales</taxon>
        <taxon>Coleosporiaceae</taxon>
        <taxon>Cronartium</taxon>
    </lineage>
</organism>
<protein>
    <submittedName>
        <fullName evidence="1">Uncharacterized protein</fullName>
    </submittedName>
</protein>
<dbReference type="AlphaFoldDB" id="A0A9P6NN62"/>
<name>A0A9P6NN62_9BASI</name>
<accession>A0A9P6NN62</accession>
<gene>
    <name evidence="1" type="ORF">CROQUDRAFT_690934</name>
</gene>
<reference evidence="1" key="1">
    <citation type="submission" date="2013-11" db="EMBL/GenBank/DDBJ databases">
        <title>Genome sequence of the fusiform rust pathogen reveals effectors for host alternation and coevolution with pine.</title>
        <authorList>
            <consortium name="DOE Joint Genome Institute"/>
            <person name="Smith K."/>
            <person name="Pendleton A."/>
            <person name="Kubisiak T."/>
            <person name="Anderson C."/>
            <person name="Salamov A."/>
            <person name="Aerts A."/>
            <person name="Riley R."/>
            <person name="Clum A."/>
            <person name="Lindquist E."/>
            <person name="Ence D."/>
            <person name="Campbell M."/>
            <person name="Kronenberg Z."/>
            <person name="Feau N."/>
            <person name="Dhillon B."/>
            <person name="Hamelin R."/>
            <person name="Burleigh J."/>
            <person name="Smith J."/>
            <person name="Yandell M."/>
            <person name="Nelson C."/>
            <person name="Grigoriev I."/>
            <person name="Davis J."/>
        </authorList>
    </citation>
    <scope>NUCLEOTIDE SEQUENCE</scope>
    <source>
        <strain evidence="1">G11</strain>
    </source>
</reference>
<evidence type="ECO:0000313" key="2">
    <source>
        <dbReference type="Proteomes" id="UP000886653"/>
    </source>
</evidence>
<proteinExistence type="predicted"/>
<dbReference type="OrthoDB" id="2507436at2759"/>
<evidence type="ECO:0000313" key="1">
    <source>
        <dbReference type="EMBL" id="KAG0149083.1"/>
    </source>
</evidence>
<sequence length="102" mass="11453">MGSVQRTLSHIEYEHVQITLQIGGLMVPNWASIQRIRADLCKCLGLKVANTTSPLGNPCFSLDIQEILKQELANPLVWPHLICVPESSDTGVVNWLSKSWKW</sequence>
<comment type="caution">
    <text evidence="1">The sequence shown here is derived from an EMBL/GenBank/DDBJ whole genome shotgun (WGS) entry which is preliminary data.</text>
</comment>
<keyword evidence="2" id="KW-1185">Reference proteome</keyword>